<evidence type="ECO:0000313" key="2">
    <source>
        <dbReference type="Proteomes" id="UP000186601"/>
    </source>
</evidence>
<comment type="caution">
    <text evidence="1">The sequence shown here is derived from an EMBL/GenBank/DDBJ whole genome shotgun (WGS) entry which is preliminary data.</text>
</comment>
<keyword evidence="2" id="KW-1185">Reference proteome</keyword>
<organism evidence="1 2">
    <name type="scientific">Hermanssonia centrifuga</name>
    <dbReference type="NCBI Taxonomy" id="98765"/>
    <lineage>
        <taxon>Eukaryota</taxon>
        <taxon>Fungi</taxon>
        <taxon>Dikarya</taxon>
        <taxon>Basidiomycota</taxon>
        <taxon>Agaricomycotina</taxon>
        <taxon>Agaricomycetes</taxon>
        <taxon>Polyporales</taxon>
        <taxon>Meruliaceae</taxon>
        <taxon>Hermanssonia</taxon>
    </lineage>
</organism>
<evidence type="ECO:0000313" key="1">
    <source>
        <dbReference type="EMBL" id="PSR77086.1"/>
    </source>
</evidence>
<dbReference type="AlphaFoldDB" id="A0A2R6NUQ5"/>
<gene>
    <name evidence="1" type="ORF">PHLCEN_2v8075</name>
</gene>
<sequence length="55" mass="6145">MFRNFGPKPDKSILEVFMDPETGDMGAMVRVPTAILPAWCSVHIQNGVNTLRRAE</sequence>
<name>A0A2R6NUQ5_9APHY</name>
<accession>A0A2R6NUQ5</accession>
<dbReference type="Proteomes" id="UP000186601">
    <property type="component" value="Unassembled WGS sequence"/>
</dbReference>
<dbReference type="EMBL" id="MLYV02000814">
    <property type="protein sequence ID" value="PSR77086.1"/>
    <property type="molecule type" value="Genomic_DNA"/>
</dbReference>
<protein>
    <submittedName>
        <fullName evidence="1">Uncharacterized protein</fullName>
    </submittedName>
</protein>
<reference evidence="1 2" key="1">
    <citation type="submission" date="2018-02" db="EMBL/GenBank/DDBJ databases">
        <title>Genome sequence of the basidiomycete white-rot fungus Phlebia centrifuga.</title>
        <authorList>
            <person name="Granchi Z."/>
            <person name="Peng M."/>
            <person name="de Vries R.P."/>
            <person name="Hilden K."/>
            <person name="Makela M.R."/>
            <person name="Grigoriev I."/>
            <person name="Riley R."/>
        </authorList>
    </citation>
    <scope>NUCLEOTIDE SEQUENCE [LARGE SCALE GENOMIC DNA]</scope>
    <source>
        <strain evidence="1 2">FBCC195</strain>
    </source>
</reference>
<proteinExistence type="predicted"/>